<proteinExistence type="predicted"/>
<evidence type="ECO:0000313" key="3">
    <source>
        <dbReference type="EMBL" id="KAF1986510.1"/>
    </source>
</evidence>
<protein>
    <submittedName>
        <fullName evidence="3">HET-domain-containing protein</fullName>
    </submittedName>
</protein>
<dbReference type="Proteomes" id="UP000800041">
    <property type="component" value="Unassembled WGS sequence"/>
</dbReference>
<gene>
    <name evidence="3" type="ORF">K402DRAFT_420991</name>
</gene>
<feature type="compositionally biased region" description="Basic and acidic residues" evidence="1">
    <location>
        <begin position="661"/>
        <end position="672"/>
    </location>
</feature>
<feature type="region of interest" description="Disordered" evidence="1">
    <location>
        <begin position="548"/>
        <end position="636"/>
    </location>
</feature>
<sequence length="996" mass="111577">MCPEENGKTGQLRLWIKEFGDQDICVALTKVAKETPTLKKYPGTWHIEYLGDDRIFALTKQWLDKCLEDHVSCNEHLIPRRWLPTRLIDLGKASSPQLRLCDSSEVPRNSKYMTLSHMWGANKILRLLRKNISSFKQEISASKLSKTFQDAIFITRKCGIRYLWIDSLCIIQDSKIDWKKECVKMGQVYKYSYCNIAASAAPDGKCGCLTTRVPSHMSPLVVFNSNAEGVKNGRCLKEGCWKIGDETIWTRGVAASPLARRAWVVQERFLAPRILHFGRDQVYWECIERRACETYPKAMPSHIDETITSFKGHNWRPGAKNGLSSYMDPWPSIYHVWESIVHTYTRANLTFEDDKLVAISGVARDFQSLMKAEYYAGLWGKRLVQQLLWRVDTPRKRPEKYRAPSWSWISVNGPISNLVEYDEDDAEQNEELQKWFEGSDSESSDSDEEGESDGDDEDETSADEEVEESGDEQDSQPAEKHSSGSDQESKPSVGNGAEKHSSSEPSATKDRPTNLENEISDPKIVKTSSLNDDDQLAIALAQIDLLEQEEKEVSAPEAENSPTEEHESKEDAEEEKEESEEKEDKAEGSSEEVSDSGESDSTTDANSKSSSKIGVWSSSTISSSSSSGPDYERDSLDECRSSCSVCYSLSSASSPESAESGDDKASHLHSNDDNVEEEGDESEKSVRQARNTKKAQKEARKGGVAKLKPPSAHRARVCARPTSNFRKSGLLLPWLDSSPLFPWTESRRRLPPRMAWSQPSQNPSTASDSEADSDESNSGSGSSSSSEDDEDSDAGSYRGRLSHLRADENTKGSKGRDGKRHLICITSVKVSSGSSGSAAHPSSSSSSAHYGGKSKEVPDPFLTIKSGRIRLRARLVDVEWTRKKRLKIVGRGVDMKGWKIHWDVLEQRLPQESLYLMPVIWRYETKSLKGLVLRVLDGGKKKEVVEGDVSTFQRVAHFEVTGKWCGAFMTARERSGRKIHKRLETDFEGFEEVELV</sequence>
<dbReference type="PANTHER" id="PTHR33112:SF10">
    <property type="entry name" value="TOL"/>
    <property type="match status" value="1"/>
</dbReference>
<feature type="region of interest" description="Disordered" evidence="1">
    <location>
        <begin position="831"/>
        <end position="857"/>
    </location>
</feature>
<accession>A0A6G1H0G0</accession>
<evidence type="ECO:0000256" key="1">
    <source>
        <dbReference type="SAM" id="MobiDB-lite"/>
    </source>
</evidence>
<feature type="compositionally biased region" description="Low complexity" evidence="1">
    <location>
        <begin position="607"/>
        <end position="628"/>
    </location>
</feature>
<feature type="compositionally biased region" description="Acidic residues" evidence="1">
    <location>
        <begin position="570"/>
        <end position="581"/>
    </location>
</feature>
<feature type="compositionally biased region" description="Basic and acidic residues" evidence="1">
    <location>
        <begin position="804"/>
        <end position="816"/>
    </location>
</feature>
<feature type="compositionally biased region" description="Basic and acidic residues" evidence="1">
    <location>
        <begin position="477"/>
        <end position="489"/>
    </location>
</feature>
<dbReference type="Pfam" id="PF06985">
    <property type="entry name" value="HET"/>
    <property type="match status" value="1"/>
</dbReference>
<organism evidence="3 4">
    <name type="scientific">Aulographum hederae CBS 113979</name>
    <dbReference type="NCBI Taxonomy" id="1176131"/>
    <lineage>
        <taxon>Eukaryota</taxon>
        <taxon>Fungi</taxon>
        <taxon>Dikarya</taxon>
        <taxon>Ascomycota</taxon>
        <taxon>Pezizomycotina</taxon>
        <taxon>Dothideomycetes</taxon>
        <taxon>Pleosporomycetidae</taxon>
        <taxon>Aulographales</taxon>
        <taxon>Aulographaceae</taxon>
    </lineage>
</organism>
<feature type="compositionally biased region" description="Low complexity" evidence="1">
    <location>
        <begin position="776"/>
        <end position="785"/>
    </location>
</feature>
<dbReference type="EMBL" id="ML977156">
    <property type="protein sequence ID" value="KAF1986510.1"/>
    <property type="molecule type" value="Genomic_DNA"/>
</dbReference>
<keyword evidence="4" id="KW-1185">Reference proteome</keyword>
<dbReference type="InterPro" id="IPR010730">
    <property type="entry name" value="HET"/>
</dbReference>
<feature type="compositionally biased region" description="Acidic residues" evidence="1">
    <location>
        <begin position="589"/>
        <end position="598"/>
    </location>
</feature>
<feature type="region of interest" description="Disordered" evidence="1">
    <location>
        <begin position="752"/>
        <end position="819"/>
    </location>
</feature>
<evidence type="ECO:0000313" key="4">
    <source>
        <dbReference type="Proteomes" id="UP000800041"/>
    </source>
</evidence>
<name>A0A6G1H0G0_9PEZI</name>
<dbReference type="PANTHER" id="PTHR33112">
    <property type="entry name" value="DOMAIN PROTEIN, PUTATIVE-RELATED"/>
    <property type="match status" value="1"/>
</dbReference>
<feature type="compositionally biased region" description="Basic and acidic residues" evidence="1">
    <location>
        <begin position="497"/>
        <end position="513"/>
    </location>
</feature>
<evidence type="ECO:0000259" key="2">
    <source>
        <dbReference type="Pfam" id="PF06985"/>
    </source>
</evidence>
<feature type="domain" description="Heterokaryon incompatibility" evidence="2">
    <location>
        <begin position="112"/>
        <end position="267"/>
    </location>
</feature>
<feature type="region of interest" description="Disordered" evidence="1">
    <location>
        <begin position="435"/>
        <end position="532"/>
    </location>
</feature>
<feature type="region of interest" description="Disordered" evidence="1">
    <location>
        <begin position="650"/>
        <end position="722"/>
    </location>
</feature>
<feature type="compositionally biased region" description="Acidic residues" evidence="1">
    <location>
        <begin position="439"/>
        <end position="474"/>
    </location>
</feature>
<reference evidence="3" key="1">
    <citation type="journal article" date="2020" name="Stud. Mycol.">
        <title>101 Dothideomycetes genomes: a test case for predicting lifestyles and emergence of pathogens.</title>
        <authorList>
            <person name="Haridas S."/>
            <person name="Albert R."/>
            <person name="Binder M."/>
            <person name="Bloem J."/>
            <person name="Labutti K."/>
            <person name="Salamov A."/>
            <person name="Andreopoulos B."/>
            <person name="Baker S."/>
            <person name="Barry K."/>
            <person name="Bills G."/>
            <person name="Bluhm B."/>
            <person name="Cannon C."/>
            <person name="Castanera R."/>
            <person name="Culley D."/>
            <person name="Daum C."/>
            <person name="Ezra D."/>
            <person name="Gonzalez J."/>
            <person name="Henrissat B."/>
            <person name="Kuo A."/>
            <person name="Liang C."/>
            <person name="Lipzen A."/>
            <person name="Lutzoni F."/>
            <person name="Magnuson J."/>
            <person name="Mondo S."/>
            <person name="Nolan M."/>
            <person name="Ohm R."/>
            <person name="Pangilinan J."/>
            <person name="Park H.-J."/>
            <person name="Ramirez L."/>
            <person name="Alfaro M."/>
            <person name="Sun H."/>
            <person name="Tritt A."/>
            <person name="Yoshinaga Y."/>
            <person name="Zwiers L.-H."/>
            <person name="Turgeon B."/>
            <person name="Goodwin S."/>
            <person name="Spatafora J."/>
            <person name="Crous P."/>
            <person name="Grigoriev I."/>
        </authorList>
    </citation>
    <scope>NUCLEOTIDE SEQUENCE</scope>
    <source>
        <strain evidence="3">CBS 113979</strain>
    </source>
</reference>
<feature type="compositionally biased region" description="Low complexity" evidence="1">
    <location>
        <begin position="831"/>
        <end position="851"/>
    </location>
</feature>
<dbReference type="OrthoDB" id="2958217at2759"/>
<dbReference type="AlphaFoldDB" id="A0A6G1H0G0"/>